<sequence>MYWSISSAIYGGTNGSSVSVAASVVDALYAAIKATQGTNLVTVNNANMGGDPAPNVAKAFTAVLSDTSGVGPDMLFACQENQRIQFPQGIV</sequence>
<accession>A0A4R6QQC4</accession>
<dbReference type="InParanoid" id="A0A4R6QQC4"/>
<evidence type="ECO:0000313" key="2">
    <source>
        <dbReference type="Proteomes" id="UP000295361"/>
    </source>
</evidence>
<comment type="caution">
    <text evidence="1">The sequence shown here is derived from an EMBL/GenBank/DDBJ whole genome shotgun (WGS) entry which is preliminary data.</text>
</comment>
<organism evidence="1 2">
    <name type="scientific">Roseateles toxinivorans</name>
    <dbReference type="NCBI Taxonomy" id="270368"/>
    <lineage>
        <taxon>Bacteria</taxon>
        <taxon>Pseudomonadati</taxon>
        <taxon>Pseudomonadota</taxon>
        <taxon>Betaproteobacteria</taxon>
        <taxon>Burkholderiales</taxon>
        <taxon>Sphaerotilaceae</taxon>
        <taxon>Roseateles</taxon>
    </lineage>
</organism>
<dbReference type="Proteomes" id="UP000295361">
    <property type="component" value="Unassembled WGS sequence"/>
</dbReference>
<reference evidence="1 2" key="1">
    <citation type="submission" date="2019-03" db="EMBL/GenBank/DDBJ databases">
        <title>Genomic Encyclopedia of Type Strains, Phase IV (KMG-IV): sequencing the most valuable type-strain genomes for metagenomic binning, comparative biology and taxonomic classification.</title>
        <authorList>
            <person name="Goeker M."/>
        </authorList>
    </citation>
    <scope>NUCLEOTIDE SEQUENCE [LARGE SCALE GENOMIC DNA]</scope>
    <source>
        <strain evidence="1 2">DSM 16998</strain>
    </source>
</reference>
<keyword evidence="2" id="KW-1185">Reference proteome</keyword>
<proteinExistence type="predicted"/>
<gene>
    <name evidence="1" type="ORF">DES47_10253</name>
</gene>
<dbReference type="OrthoDB" id="9429574at2"/>
<dbReference type="AlphaFoldDB" id="A0A4R6QQC4"/>
<name>A0A4R6QQC4_9BURK</name>
<evidence type="ECO:0000313" key="1">
    <source>
        <dbReference type="EMBL" id="TDP72308.1"/>
    </source>
</evidence>
<dbReference type="EMBL" id="SNXS01000002">
    <property type="protein sequence ID" value="TDP72308.1"/>
    <property type="molecule type" value="Genomic_DNA"/>
</dbReference>
<protein>
    <submittedName>
        <fullName evidence="1">Uncharacterized protein</fullName>
    </submittedName>
</protein>
<dbReference type="RefSeq" id="WP_133699790.1">
    <property type="nucleotide sequence ID" value="NZ_SNXS01000002.1"/>
</dbReference>